<accession>A0A154P4G3</accession>
<reference evidence="2 3" key="1">
    <citation type="submission" date="2015-07" db="EMBL/GenBank/DDBJ databases">
        <title>The genome of Dufourea novaeangliae.</title>
        <authorList>
            <person name="Pan H."/>
            <person name="Kapheim K."/>
        </authorList>
    </citation>
    <scope>NUCLEOTIDE SEQUENCE [LARGE SCALE GENOMIC DNA]</scope>
    <source>
        <strain evidence="2">0120121106</strain>
        <tissue evidence="2">Whole body</tissue>
    </source>
</reference>
<evidence type="ECO:0008006" key="4">
    <source>
        <dbReference type="Google" id="ProtNLM"/>
    </source>
</evidence>
<evidence type="ECO:0000313" key="3">
    <source>
        <dbReference type="Proteomes" id="UP000076502"/>
    </source>
</evidence>
<dbReference type="AlphaFoldDB" id="A0A154P4G3"/>
<evidence type="ECO:0000256" key="1">
    <source>
        <dbReference type="SAM" id="MobiDB-lite"/>
    </source>
</evidence>
<organism evidence="2 3">
    <name type="scientific">Dufourea novaeangliae</name>
    <name type="common">Sweat bee</name>
    <dbReference type="NCBI Taxonomy" id="178035"/>
    <lineage>
        <taxon>Eukaryota</taxon>
        <taxon>Metazoa</taxon>
        <taxon>Ecdysozoa</taxon>
        <taxon>Arthropoda</taxon>
        <taxon>Hexapoda</taxon>
        <taxon>Insecta</taxon>
        <taxon>Pterygota</taxon>
        <taxon>Neoptera</taxon>
        <taxon>Endopterygota</taxon>
        <taxon>Hymenoptera</taxon>
        <taxon>Apocrita</taxon>
        <taxon>Aculeata</taxon>
        <taxon>Apoidea</taxon>
        <taxon>Anthophila</taxon>
        <taxon>Halictidae</taxon>
        <taxon>Rophitinae</taxon>
        <taxon>Dufourea</taxon>
    </lineage>
</organism>
<evidence type="ECO:0000313" key="2">
    <source>
        <dbReference type="EMBL" id="KZC06108.1"/>
    </source>
</evidence>
<feature type="region of interest" description="Disordered" evidence="1">
    <location>
        <begin position="44"/>
        <end position="93"/>
    </location>
</feature>
<feature type="compositionally biased region" description="Polar residues" evidence="1">
    <location>
        <begin position="60"/>
        <end position="69"/>
    </location>
</feature>
<keyword evidence="3" id="KW-1185">Reference proteome</keyword>
<protein>
    <recommendedName>
        <fullName evidence="4">DUF4817 domain-containing protein</fullName>
    </recommendedName>
</protein>
<gene>
    <name evidence="2" type="ORF">WN55_07435</name>
</gene>
<dbReference type="EMBL" id="KQ434805">
    <property type="protein sequence ID" value="KZC06108.1"/>
    <property type="molecule type" value="Genomic_DNA"/>
</dbReference>
<name>A0A154P4G3_DUFNO</name>
<sequence>MVLIYGECHRIMRDAVRVCGEKFPDRNELSLSVFANIIQKFQEPRNVDNKTPPTMPLPSSLETSGTSTLDPPPLPASRSSPEVQRASNIHSSI</sequence>
<feature type="compositionally biased region" description="Polar residues" evidence="1">
    <location>
        <begin position="77"/>
        <end position="93"/>
    </location>
</feature>
<proteinExistence type="predicted"/>
<dbReference type="Proteomes" id="UP000076502">
    <property type="component" value="Unassembled WGS sequence"/>
</dbReference>